<evidence type="ECO:0000313" key="2">
    <source>
        <dbReference type="EMBL" id="QRC94966.1"/>
    </source>
</evidence>
<sequence>MASTETLSRTPPIPPRNPFRRLSSASKTSPALPDKPFHIETELIPKPLFSRRTTLPSKTVHVVTVELPSPGLSPIILPSDTSTISSNRSSFVSVNSSRPSTAATSGPSESSSRAGSLTSASPALGWVPPLHVAKPLFGRSNTLPSRAAPIAREEILSQRPLSNTFPFEPSIKVPGLKLPPARTNCFSPDPVWTPPKRAPNPLPNRPLRRTQTPRKETLRSLRAKDSVTCLQVTPERKTVARSQTDPPKKTAPEKRISLSNMRTYSMDAKGVFILNE</sequence>
<feature type="region of interest" description="Disordered" evidence="1">
    <location>
        <begin position="1"/>
        <end position="38"/>
    </location>
</feature>
<feature type="compositionally biased region" description="Pro residues" evidence="1">
    <location>
        <begin position="191"/>
        <end position="204"/>
    </location>
</feature>
<evidence type="ECO:0000313" key="3">
    <source>
        <dbReference type="Proteomes" id="UP000663193"/>
    </source>
</evidence>
<dbReference type="RefSeq" id="XP_001793301.1">
    <property type="nucleotide sequence ID" value="XM_001793249.1"/>
</dbReference>
<feature type="region of interest" description="Disordered" evidence="1">
    <location>
        <begin position="187"/>
        <end position="209"/>
    </location>
</feature>
<keyword evidence="3" id="KW-1185">Reference proteome</keyword>
<evidence type="ECO:0000256" key="1">
    <source>
        <dbReference type="SAM" id="MobiDB-lite"/>
    </source>
</evidence>
<dbReference type="VEuPathDB" id="FungiDB:JI435_027030"/>
<dbReference type="Proteomes" id="UP000663193">
    <property type="component" value="Chromosome 5"/>
</dbReference>
<dbReference type="KEGG" id="pno:SNOG_02703"/>
<feature type="region of interest" description="Disordered" evidence="1">
    <location>
        <begin position="84"/>
        <end position="118"/>
    </location>
</feature>
<gene>
    <name evidence="2" type="ORF">JI435_027030</name>
</gene>
<dbReference type="AlphaFoldDB" id="A0A7U2I047"/>
<organism evidence="2 3">
    <name type="scientific">Phaeosphaeria nodorum (strain SN15 / ATCC MYA-4574 / FGSC 10173)</name>
    <name type="common">Glume blotch fungus</name>
    <name type="synonym">Parastagonospora nodorum</name>
    <dbReference type="NCBI Taxonomy" id="321614"/>
    <lineage>
        <taxon>Eukaryota</taxon>
        <taxon>Fungi</taxon>
        <taxon>Dikarya</taxon>
        <taxon>Ascomycota</taxon>
        <taxon>Pezizomycotina</taxon>
        <taxon>Dothideomycetes</taxon>
        <taxon>Pleosporomycetidae</taxon>
        <taxon>Pleosporales</taxon>
        <taxon>Pleosporineae</taxon>
        <taxon>Phaeosphaeriaceae</taxon>
        <taxon>Parastagonospora</taxon>
    </lineage>
</organism>
<protein>
    <submittedName>
        <fullName evidence="2">Uncharacterized protein</fullName>
    </submittedName>
</protein>
<dbReference type="EMBL" id="CP069027">
    <property type="protein sequence ID" value="QRC94966.1"/>
    <property type="molecule type" value="Genomic_DNA"/>
</dbReference>
<accession>A0A7U2I047</accession>
<name>A0A7U2I047_PHANO</name>
<dbReference type="OrthoDB" id="3934095at2759"/>
<feature type="region of interest" description="Disordered" evidence="1">
    <location>
        <begin position="235"/>
        <end position="254"/>
    </location>
</feature>
<proteinExistence type="predicted"/>
<reference evidence="3" key="1">
    <citation type="journal article" date="2021" name="BMC Genomics">
        <title>Chromosome-level genome assembly and manually-curated proteome of model necrotroph Parastagonospora nodorum Sn15 reveals a genome-wide trove of candidate effector homologs, and redundancy of virulence-related functions within an accessory chromosome.</title>
        <authorList>
            <person name="Bertazzoni S."/>
            <person name="Jones D.A.B."/>
            <person name="Phan H.T."/>
            <person name="Tan K.-C."/>
            <person name="Hane J.K."/>
        </authorList>
    </citation>
    <scope>NUCLEOTIDE SEQUENCE [LARGE SCALE GENOMIC DNA]</scope>
    <source>
        <strain evidence="3">SN15 / ATCC MYA-4574 / FGSC 10173)</strain>
    </source>
</reference>